<organism evidence="1">
    <name type="scientific">Glycine soja</name>
    <name type="common">Wild soybean</name>
    <dbReference type="NCBI Taxonomy" id="3848"/>
    <lineage>
        <taxon>Eukaryota</taxon>
        <taxon>Viridiplantae</taxon>
        <taxon>Streptophyta</taxon>
        <taxon>Embryophyta</taxon>
        <taxon>Tracheophyta</taxon>
        <taxon>Spermatophyta</taxon>
        <taxon>Magnoliopsida</taxon>
        <taxon>eudicotyledons</taxon>
        <taxon>Gunneridae</taxon>
        <taxon>Pentapetalae</taxon>
        <taxon>rosids</taxon>
        <taxon>fabids</taxon>
        <taxon>Fabales</taxon>
        <taxon>Fabaceae</taxon>
        <taxon>Papilionoideae</taxon>
        <taxon>50 kb inversion clade</taxon>
        <taxon>NPAAA clade</taxon>
        <taxon>indigoferoid/millettioid clade</taxon>
        <taxon>Phaseoleae</taxon>
        <taxon>Glycine</taxon>
        <taxon>Glycine subgen. Soja</taxon>
    </lineage>
</organism>
<sequence length="95" mass="11146">MEENRERPCSYDENFIKKNKTIHFNVLLSFESNCNNVFQLPANKNKQEEFDDFAHPHPPNPAACCKQKGKRVNSQHHFHFLSLPLTIKAEKPSFF</sequence>
<reference evidence="1" key="1">
    <citation type="submission" date="2014-07" db="EMBL/GenBank/DDBJ databases">
        <title>Identification of a novel salt tolerance gene in wild soybean by whole-genome sequencing.</title>
        <authorList>
            <person name="Lam H.-M."/>
            <person name="Qi X."/>
            <person name="Li M.-W."/>
            <person name="Liu X."/>
            <person name="Xie M."/>
            <person name="Ni M."/>
            <person name="Xu X."/>
        </authorList>
    </citation>
    <scope>NUCLEOTIDE SEQUENCE [LARGE SCALE GENOMIC DNA]</scope>
    <source>
        <tissue evidence="1">Root</tissue>
    </source>
</reference>
<name>A0A0B2PYK0_GLYSO</name>
<proteinExistence type="predicted"/>
<dbReference type="Proteomes" id="UP000053555">
    <property type="component" value="Unassembled WGS sequence"/>
</dbReference>
<dbReference type="EMBL" id="KN661836">
    <property type="protein sequence ID" value="KHN14215.1"/>
    <property type="molecule type" value="Genomic_DNA"/>
</dbReference>
<gene>
    <name evidence="1" type="ORF">glysoja_028613</name>
</gene>
<evidence type="ECO:0000313" key="1">
    <source>
        <dbReference type="EMBL" id="KHN14215.1"/>
    </source>
</evidence>
<accession>A0A0B2PYK0</accession>
<dbReference type="AlphaFoldDB" id="A0A0B2PYK0"/>
<protein>
    <submittedName>
        <fullName evidence="1">Uncharacterized protein</fullName>
    </submittedName>
</protein>